<dbReference type="AlphaFoldDB" id="A0A9D1FV48"/>
<organism evidence="1 2">
    <name type="scientific">Candidatus Scatenecus faecavium</name>
    <dbReference type="NCBI Taxonomy" id="2840915"/>
    <lineage>
        <taxon>Bacteria</taxon>
        <taxon>Candidatus Scatenecus</taxon>
    </lineage>
</organism>
<dbReference type="EMBL" id="DVJO01000057">
    <property type="protein sequence ID" value="HIS82498.1"/>
    <property type="molecule type" value="Genomic_DNA"/>
</dbReference>
<name>A0A9D1FV48_9BACT</name>
<dbReference type="Proteomes" id="UP000824139">
    <property type="component" value="Unassembled WGS sequence"/>
</dbReference>
<accession>A0A9D1FV48</accession>
<protein>
    <submittedName>
        <fullName evidence="1">Uncharacterized protein</fullName>
    </submittedName>
</protein>
<reference evidence="1" key="2">
    <citation type="journal article" date="2021" name="PeerJ">
        <title>Extensive microbial diversity within the chicken gut microbiome revealed by metagenomics and culture.</title>
        <authorList>
            <person name="Gilroy R."/>
            <person name="Ravi A."/>
            <person name="Getino M."/>
            <person name="Pursley I."/>
            <person name="Horton D.L."/>
            <person name="Alikhan N.F."/>
            <person name="Baker D."/>
            <person name="Gharbi K."/>
            <person name="Hall N."/>
            <person name="Watson M."/>
            <person name="Adriaenssens E.M."/>
            <person name="Foster-Nyarko E."/>
            <person name="Jarju S."/>
            <person name="Secka A."/>
            <person name="Antonio M."/>
            <person name="Oren A."/>
            <person name="Chaudhuri R.R."/>
            <person name="La Ragione R."/>
            <person name="Hildebrand F."/>
            <person name="Pallen M.J."/>
        </authorList>
    </citation>
    <scope>NUCLEOTIDE SEQUENCE</scope>
    <source>
        <strain evidence="1">CHK152-2994</strain>
    </source>
</reference>
<sequence>MTLLDIPINLCKYVLIVDRQLAPFGGNLVNVFLQVLQKHIIDLKDEASVIIGKVENSIEFSNVPLFEKNIYLTPLEKKQLREINSKLKELRSRFMDIKEEIYKL</sequence>
<comment type="caution">
    <text evidence="1">The sequence shown here is derived from an EMBL/GenBank/DDBJ whole genome shotgun (WGS) entry which is preliminary data.</text>
</comment>
<gene>
    <name evidence="1" type="ORF">IAD41_02685</name>
</gene>
<reference evidence="1" key="1">
    <citation type="submission" date="2020-10" db="EMBL/GenBank/DDBJ databases">
        <authorList>
            <person name="Gilroy R."/>
        </authorList>
    </citation>
    <scope>NUCLEOTIDE SEQUENCE</scope>
    <source>
        <strain evidence="1">CHK152-2994</strain>
    </source>
</reference>
<proteinExistence type="predicted"/>
<evidence type="ECO:0000313" key="1">
    <source>
        <dbReference type="EMBL" id="HIS82498.1"/>
    </source>
</evidence>
<evidence type="ECO:0000313" key="2">
    <source>
        <dbReference type="Proteomes" id="UP000824139"/>
    </source>
</evidence>